<keyword evidence="3" id="KW-0862">Zinc</keyword>
<evidence type="ECO:0000256" key="3">
    <source>
        <dbReference type="ARBA" id="ARBA00022833"/>
    </source>
</evidence>
<comment type="caution">
    <text evidence="6">The sequence shown here is derived from an EMBL/GenBank/DDBJ whole genome shotgun (WGS) entry which is preliminary data.</text>
</comment>
<evidence type="ECO:0000256" key="1">
    <source>
        <dbReference type="ARBA" id="ARBA00022723"/>
    </source>
</evidence>
<protein>
    <recommendedName>
        <fullName evidence="5">MYND-type domain-containing protein</fullName>
    </recommendedName>
</protein>
<dbReference type="EMBL" id="JABXXO010000010">
    <property type="protein sequence ID" value="KAF7768311.1"/>
    <property type="molecule type" value="Genomic_DNA"/>
</dbReference>
<dbReference type="PROSITE" id="PS50865">
    <property type="entry name" value="ZF_MYND_2"/>
    <property type="match status" value="1"/>
</dbReference>
<dbReference type="GO" id="GO:0008270">
    <property type="term" value="F:zinc ion binding"/>
    <property type="evidence" value="ECO:0007669"/>
    <property type="project" value="UniProtKB-KW"/>
</dbReference>
<name>A0A8H7C7H2_AGABI</name>
<keyword evidence="1" id="KW-0479">Metal-binding</keyword>
<reference evidence="6 7" key="1">
    <citation type="journal article" name="Sci. Rep.">
        <title>Telomere-to-telomere assembled and centromere annotated genomes of the two main subspecies of the button mushroom Agaricus bisporus reveal especially polymorphic chromosome ends.</title>
        <authorList>
            <person name="Sonnenberg A.S.M."/>
            <person name="Sedaghat-Telgerd N."/>
            <person name="Lavrijssen B."/>
            <person name="Ohm R.A."/>
            <person name="Hendrickx P.M."/>
            <person name="Scholtmeijer K."/>
            <person name="Baars J.J.P."/>
            <person name="van Peer A."/>
        </authorList>
    </citation>
    <scope>NUCLEOTIDE SEQUENCE [LARGE SCALE GENOMIC DNA]</scope>
    <source>
        <strain evidence="6 7">H119_p4</strain>
    </source>
</reference>
<evidence type="ECO:0000256" key="4">
    <source>
        <dbReference type="PROSITE-ProRule" id="PRU00134"/>
    </source>
</evidence>
<evidence type="ECO:0000313" key="6">
    <source>
        <dbReference type="EMBL" id="KAF7768311.1"/>
    </source>
</evidence>
<keyword evidence="2 4" id="KW-0863">Zinc-finger</keyword>
<dbReference type="AlphaFoldDB" id="A0A8H7C7H2"/>
<evidence type="ECO:0000256" key="2">
    <source>
        <dbReference type="ARBA" id="ARBA00022771"/>
    </source>
</evidence>
<dbReference type="Gene3D" id="6.10.140.2220">
    <property type="match status" value="1"/>
</dbReference>
<gene>
    <name evidence="6" type="ORF">Agabi119p4_7554</name>
</gene>
<feature type="domain" description="MYND-type" evidence="5">
    <location>
        <begin position="304"/>
        <end position="380"/>
    </location>
</feature>
<proteinExistence type="predicted"/>
<dbReference type="SUPFAM" id="SSF144232">
    <property type="entry name" value="HIT/MYND zinc finger-like"/>
    <property type="match status" value="1"/>
</dbReference>
<dbReference type="InterPro" id="IPR002893">
    <property type="entry name" value="Znf_MYND"/>
</dbReference>
<accession>A0A8H7C7H2</accession>
<sequence length="385" mass="44854">MSCPKRRPYTIFAPPSLCSSELVCTTLDHDSTDMLLDKWLEHRSPGQDAYHDWFRDLRDRKHAAQNPHKKQIVAWNKGEFVPENMFCKTVDTGRLIPMDRTWTTHVYHHKSLTDRKLSMMPVVFTMLPELMLLRGMHDGGCDDIYIIVTDLKKQEMDDVTAYFQLVTSYTVSQKQKERIRRQIQIEHVRIKYLMAKYHRCPCLPQIDLTLRGILYEKHPRFVALFSHQTSSYSQIFFTHRDYVPDPDIFYDYPTGCPNPCCTEDCELIRFPRRGVSAAAILPIVNKKGRRRRFRRKEMCNWIECDVCFERLVAADGAEESFSVDGSEGSSIGGVFDEHVEAEIDEGARLSYGQVCGRCKLVRYCSEQHQRLDWPEHKRVCVKASG</sequence>
<organism evidence="6 7">
    <name type="scientific">Agaricus bisporus var. burnettii</name>
    <dbReference type="NCBI Taxonomy" id="192524"/>
    <lineage>
        <taxon>Eukaryota</taxon>
        <taxon>Fungi</taxon>
        <taxon>Dikarya</taxon>
        <taxon>Basidiomycota</taxon>
        <taxon>Agaricomycotina</taxon>
        <taxon>Agaricomycetes</taxon>
        <taxon>Agaricomycetidae</taxon>
        <taxon>Agaricales</taxon>
        <taxon>Agaricineae</taxon>
        <taxon>Agaricaceae</taxon>
        <taxon>Agaricus</taxon>
    </lineage>
</organism>
<dbReference type="Pfam" id="PF01753">
    <property type="entry name" value="zf-MYND"/>
    <property type="match status" value="1"/>
</dbReference>
<dbReference type="Proteomes" id="UP000629468">
    <property type="component" value="Unassembled WGS sequence"/>
</dbReference>
<evidence type="ECO:0000313" key="7">
    <source>
        <dbReference type="Proteomes" id="UP000629468"/>
    </source>
</evidence>
<evidence type="ECO:0000259" key="5">
    <source>
        <dbReference type="PROSITE" id="PS50865"/>
    </source>
</evidence>